<comment type="caution">
    <text evidence="1">The sequence shown here is derived from an EMBL/GenBank/DDBJ whole genome shotgun (WGS) entry which is preliminary data.</text>
</comment>
<keyword evidence="2" id="KW-1185">Reference proteome</keyword>
<sequence length="146" mass="16394">MAVLEAIRKESPSSKWFGYALQSLAVLAIHDGVCPSCEIAHKMESQATMLRRIMAQLAKYNLVVAKEGRDGGYMLARAADRITFADVYEALQLSEPLSQALLDSTSDGIFGKEMQCYFTKFAGEWQKRVVFELQQRTIADMIEGYK</sequence>
<dbReference type="PANTHER" id="PTHR33221:SF15">
    <property type="entry name" value="HTH-TYPE TRANSCRIPTIONAL REGULATOR YWGB-RELATED"/>
    <property type="match status" value="1"/>
</dbReference>
<dbReference type="PROSITE" id="PS51197">
    <property type="entry name" value="HTH_RRF2_2"/>
    <property type="match status" value="1"/>
</dbReference>
<evidence type="ECO:0000313" key="1">
    <source>
        <dbReference type="EMBL" id="RKN84171.1"/>
    </source>
</evidence>
<dbReference type="SUPFAM" id="SSF46785">
    <property type="entry name" value="Winged helix' DNA-binding domain"/>
    <property type="match status" value="1"/>
</dbReference>
<dbReference type="AlphaFoldDB" id="A0A3B0CGQ4"/>
<accession>A0A3B0CGQ4</accession>
<dbReference type="Pfam" id="PF02082">
    <property type="entry name" value="Rrf2"/>
    <property type="match status" value="1"/>
</dbReference>
<gene>
    <name evidence="1" type="ORF">D7M11_14265</name>
</gene>
<protein>
    <submittedName>
        <fullName evidence="1">Transcriptional regulator</fullName>
    </submittedName>
</protein>
<evidence type="ECO:0000313" key="2">
    <source>
        <dbReference type="Proteomes" id="UP000282311"/>
    </source>
</evidence>
<dbReference type="Gene3D" id="1.10.10.10">
    <property type="entry name" value="Winged helix-like DNA-binding domain superfamily/Winged helix DNA-binding domain"/>
    <property type="match status" value="1"/>
</dbReference>
<dbReference type="InterPro" id="IPR000944">
    <property type="entry name" value="Tscrpt_reg_Rrf2"/>
</dbReference>
<dbReference type="InterPro" id="IPR036390">
    <property type="entry name" value="WH_DNA-bd_sf"/>
</dbReference>
<dbReference type="EMBL" id="RBAH01000009">
    <property type="protein sequence ID" value="RKN84171.1"/>
    <property type="molecule type" value="Genomic_DNA"/>
</dbReference>
<dbReference type="GO" id="GO:0003700">
    <property type="term" value="F:DNA-binding transcription factor activity"/>
    <property type="evidence" value="ECO:0007669"/>
    <property type="project" value="TreeGrafter"/>
</dbReference>
<dbReference type="GO" id="GO:0005829">
    <property type="term" value="C:cytosol"/>
    <property type="evidence" value="ECO:0007669"/>
    <property type="project" value="TreeGrafter"/>
</dbReference>
<dbReference type="InterPro" id="IPR036388">
    <property type="entry name" value="WH-like_DNA-bd_sf"/>
</dbReference>
<reference evidence="1 2" key="1">
    <citation type="journal article" date="2007" name="Int. J. Syst. Evol. Microbiol.">
        <title>Paenibacillus ginsengarvi sp. nov., isolated from soil from ginseng cultivation.</title>
        <authorList>
            <person name="Yoon M.H."/>
            <person name="Ten L.N."/>
            <person name="Im W.T."/>
        </authorList>
    </citation>
    <scope>NUCLEOTIDE SEQUENCE [LARGE SCALE GENOMIC DNA]</scope>
    <source>
        <strain evidence="1 2">KCTC 13059</strain>
    </source>
</reference>
<dbReference type="PANTHER" id="PTHR33221">
    <property type="entry name" value="WINGED HELIX-TURN-HELIX TRANSCRIPTIONAL REGULATOR, RRF2 FAMILY"/>
    <property type="match status" value="1"/>
</dbReference>
<dbReference type="Proteomes" id="UP000282311">
    <property type="component" value="Unassembled WGS sequence"/>
</dbReference>
<name>A0A3B0CGQ4_9BACL</name>
<proteinExistence type="predicted"/>
<organism evidence="1 2">
    <name type="scientific">Paenibacillus ginsengarvi</name>
    <dbReference type="NCBI Taxonomy" id="400777"/>
    <lineage>
        <taxon>Bacteria</taxon>
        <taxon>Bacillati</taxon>
        <taxon>Bacillota</taxon>
        <taxon>Bacilli</taxon>
        <taxon>Bacillales</taxon>
        <taxon>Paenibacillaceae</taxon>
        <taxon>Paenibacillus</taxon>
    </lineage>
</organism>